<dbReference type="EMBL" id="CACVKT020008964">
    <property type="protein sequence ID" value="CAC5418942.1"/>
    <property type="molecule type" value="Genomic_DNA"/>
</dbReference>
<evidence type="ECO:0000313" key="4">
    <source>
        <dbReference type="EMBL" id="CAC5418942.1"/>
    </source>
</evidence>
<dbReference type="PANTHER" id="PTHR46708">
    <property type="entry name" value="TENASCIN"/>
    <property type="match status" value="1"/>
</dbReference>
<keyword evidence="4" id="KW-0378">Hydrolase</keyword>
<feature type="domain" description="Fibronectin type-III" evidence="3">
    <location>
        <begin position="798"/>
        <end position="894"/>
    </location>
</feature>
<keyword evidence="2" id="KW-1133">Transmembrane helix</keyword>
<gene>
    <name evidence="4" type="ORF">MCOR_51334</name>
</gene>
<evidence type="ECO:0000259" key="3">
    <source>
        <dbReference type="PROSITE" id="PS50853"/>
    </source>
</evidence>
<dbReference type="CDD" id="cd00063">
    <property type="entry name" value="FN3"/>
    <property type="match status" value="3"/>
</dbReference>
<dbReference type="OrthoDB" id="261433at2759"/>
<accession>A0A6J8EGW7</accession>
<dbReference type="InterPro" id="IPR050991">
    <property type="entry name" value="ECM_Regulatory_Proteins"/>
</dbReference>
<evidence type="ECO:0000256" key="2">
    <source>
        <dbReference type="SAM" id="Phobius"/>
    </source>
</evidence>
<feature type="domain" description="Fibronectin type-III" evidence="3">
    <location>
        <begin position="275"/>
        <end position="356"/>
    </location>
</feature>
<keyword evidence="5" id="KW-1185">Reference proteome</keyword>
<dbReference type="Proteomes" id="UP000507470">
    <property type="component" value="Unassembled WGS sequence"/>
</dbReference>
<name>A0A6J8EGW7_MYTCO</name>
<dbReference type="EC" id="3.1.3.48" evidence="4"/>
<dbReference type="SUPFAM" id="SSF49265">
    <property type="entry name" value="Fibronectin type III"/>
    <property type="match status" value="6"/>
</dbReference>
<reference evidence="4 5" key="1">
    <citation type="submission" date="2020-06" db="EMBL/GenBank/DDBJ databases">
        <authorList>
            <person name="Li R."/>
            <person name="Bekaert M."/>
        </authorList>
    </citation>
    <scope>NUCLEOTIDE SEQUENCE [LARGE SCALE GENOMIC DNA]</scope>
    <source>
        <strain evidence="5">wild</strain>
    </source>
</reference>
<proteinExistence type="predicted"/>
<feature type="domain" description="Fibronectin type-III" evidence="3">
    <location>
        <begin position="532"/>
        <end position="620"/>
    </location>
</feature>
<sequence length="1107" mass="121753">MSLFIVGPRKAVITFLQTTSKTVSFNASFSGEDRNTGIYVSYVSRNGWNNTVKNAKMNPNPTYTISNLTAGTCYNFTFLSFLTENDEKSREATKTIHCTVPNPPLYVKVQHQSNTSVTLSIGSGTGNVDKYFVFIENVSMFETTQLENVEIVELEPGYQYIVNVWAISNGLNSTLCNVTIKTYPDSPLLLTVKEQTNTTFQVDVIHGRGSVQYFDVYISNTLQFRTNAAAGENTLISIKQLCPGNEYKTIEIKAVSHDLTSNSTELPPTATYPNPPSHVQVQNQSTTSVSLSIFNGTGNFDTYFVLIENVTFMEASYLENVEIENLDPGYQYIAQVGVKSNGLNSTVNFPINTYPDRPQSVDVINQTTESIGINITQGQGMVQFFFIRINNTYNVTGNQGQTAIILKNLIPGTLFTEMTVQAVSYELYGEMRHVMKTSTIPAAPRSAKVTNKTIDSLNITIAHGNGMVEFFFIQINGSTYQDQAAVESNTTEVKIPGLIPGTLYKNISIISVSNGLNGTLYEIPSCATYPDIPKSVDVTNQTITSVSLKIGHGTGVSKYFYIYVNGTLWLKKDVKGKTEVTSVVLSHLTPGTLYNVTVQTVSNNLSSEVKDAKPHATNPDVPTQIEVVNQSETTIELNICHGSGNVQWFEINLNDTYEYKIPPQKDAALTVYTIPNLVPGTCYRSIYIRSEAYGLQSIKRVVEPHSTNPAAPSKIICTAQTTDTINFDIVHGEGNVDYYIIQVNASYKVNTTANRSAVKTEITLDKLIPGIMYDQIKIQAFSNNLGSTTKNVSGYATNPPVPHFNIIGLGSSEINMTVVLHTVGHVDIYKASFESKEAQANCKSNSFTTELVNPTSAIVDNLTPGAKYEITVSTISNSLTSFSETKKTIVTKPSIPKFVVSDTSIHSITITITKGEGCVDHFEIYVDGRKKKNVPVSHTSNTITSVIDNLDDGKDFKINVLAVSYDTNSTRLLPLSDATNKNMVPVIGGAFGGVLTALAIVVLVVVWRKQLLCFRGKKPKDILDGRSNEGFDSAEVEMTDSRKKRPIKLSEFAARFEEKSRNTHMGFSSDFKVNHCSNSTNVIMASIYFETHIVRKANKSRIIVRLG</sequence>
<keyword evidence="2" id="KW-0472">Membrane</keyword>
<dbReference type="GO" id="GO:0004725">
    <property type="term" value="F:protein tyrosine phosphatase activity"/>
    <property type="evidence" value="ECO:0007669"/>
    <property type="project" value="UniProtKB-EC"/>
</dbReference>
<dbReference type="SMART" id="SM00060">
    <property type="entry name" value="FN3"/>
    <property type="match status" value="11"/>
</dbReference>
<evidence type="ECO:0000313" key="5">
    <source>
        <dbReference type="Proteomes" id="UP000507470"/>
    </source>
</evidence>
<dbReference type="Pfam" id="PF00041">
    <property type="entry name" value="fn3"/>
    <property type="match status" value="1"/>
</dbReference>
<dbReference type="PROSITE" id="PS50853">
    <property type="entry name" value="FN3"/>
    <property type="match status" value="5"/>
</dbReference>
<feature type="domain" description="Fibronectin type-III" evidence="3">
    <location>
        <begin position="7"/>
        <end position="102"/>
    </location>
</feature>
<dbReference type="InterPro" id="IPR013783">
    <property type="entry name" value="Ig-like_fold"/>
</dbReference>
<feature type="transmembrane region" description="Helical" evidence="2">
    <location>
        <begin position="983"/>
        <end position="1007"/>
    </location>
</feature>
<dbReference type="PANTHER" id="PTHR46708:SF2">
    <property type="entry name" value="FIBRONECTIN TYPE-III DOMAIN-CONTAINING PROTEIN"/>
    <property type="match status" value="1"/>
</dbReference>
<keyword evidence="1" id="KW-0677">Repeat</keyword>
<feature type="domain" description="Fibronectin type-III" evidence="3">
    <location>
        <begin position="103"/>
        <end position="186"/>
    </location>
</feature>
<dbReference type="Gene3D" id="2.60.40.10">
    <property type="entry name" value="Immunoglobulins"/>
    <property type="match status" value="5"/>
</dbReference>
<protein>
    <submittedName>
        <fullName evidence="4">PTPRB</fullName>
        <ecNumber evidence="4">3.1.3.48</ecNumber>
    </submittedName>
</protein>
<dbReference type="InterPro" id="IPR003961">
    <property type="entry name" value="FN3_dom"/>
</dbReference>
<evidence type="ECO:0000256" key="1">
    <source>
        <dbReference type="ARBA" id="ARBA00022737"/>
    </source>
</evidence>
<keyword evidence="2" id="KW-0812">Transmembrane</keyword>
<dbReference type="AlphaFoldDB" id="A0A6J8EGW7"/>
<organism evidence="4 5">
    <name type="scientific">Mytilus coruscus</name>
    <name type="common">Sea mussel</name>
    <dbReference type="NCBI Taxonomy" id="42192"/>
    <lineage>
        <taxon>Eukaryota</taxon>
        <taxon>Metazoa</taxon>
        <taxon>Spiralia</taxon>
        <taxon>Lophotrochozoa</taxon>
        <taxon>Mollusca</taxon>
        <taxon>Bivalvia</taxon>
        <taxon>Autobranchia</taxon>
        <taxon>Pteriomorphia</taxon>
        <taxon>Mytilida</taxon>
        <taxon>Mytiloidea</taxon>
        <taxon>Mytilidae</taxon>
        <taxon>Mytilinae</taxon>
        <taxon>Mytilus</taxon>
    </lineage>
</organism>
<dbReference type="InterPro" id="IPR036116">
    <property type="entry name" value="FN3_sf"/>
</dbReference>